<keyword evidence="1" id="KW-0472">Membrane</keyword>
<evidence type="ECO:0000313" key="3">
    <source>
        <dbReference type="Proteomes" id="UP001212189"/>
    </source>
</evidence>
<proteinExistence type="predicted"/>
<feature type="transmembrane region" description="Helical" evidence="1">
    <location>
        <begin position="20"/>
        <end position="42"/>
    </location>
</feature>
<evidence type="ECO:0000256" key="1">
    <source>
        <dbReference type="SAM" id="Phobius"/>
    </source>
</evidence>
<dbReference type="Proteomes" id="UP001212189">
    <property type="component" value="Chromosome"/>
</dbReference>
<evidence type="ECO:0000313" key="2">
    <source>
        <dbReference type="EMBL" id="WBE24919.1"/>
    </source>
</evidence>
<dbReference type="EMBL" id="CP114976">
    <property type="protein sequence ID" value="WBE24919.1"/>
    <property type="molecule type" value="Genomic_DNA"/>
</dbReference>
<dbReference type="InterPro" id="IPR018643">
    <property type="entry name" value="DUF2069_membrane"/>
</dbReference>
<protein>
    <submittedName>
        <fullName evidence="2">DUF2069 domain-containing protein</fullName>
    </submittedName>
</protein>
<gene>
    <name evidence="2" type="ORF">O6P33_11210</name>
</gene>
<reference evidence="2 3" key="1">
    <citation type="submission" date="2022-12" db="EMBL/GenBank/DDBJ databases">
        <title>Coexistence and Characterization of a Novel Tigecycline Resistance gene tet(X) variant and blaNDM-1 in a Pseudomonas caeni Isolate of Chicken Origin.</title>
        <authorList>
            <person name="Lu X."/>
            <person name="Zhang L."/>
            <person name="Li R."/>
            <person name="Wang Z."/>
        </authorList>
    </citation>
    <scope>NUCLEOTIDE SEQUENCE [LARGE SCALE GENOMIC DNA]</scope>
    <source>
        <strain evidence="2 3">CE14</strain>
    </source>
</reference>
<dbReference type="Pfam" id="PF09842">
    <property type="entry name" value="DUF2069"/>
    <property type="match status" value="1"/>
</dbReference>
<feature type="transmembrane region" description="Helical" evidence="1">
    <location>
        <begin position="105"/>
        <end position="127"/>
    </location>
</feature>
<feature type="transmembrane region" description="Helical" evidence="1">
    <location>
        <begin position="54"/>
        <end position="74"/>
    </location>
</feature>
<feature type="transmembrane region" description="Helical" evidence="1">
    <location>
        <begin position="81"/>
        <end position="99"/>
    </location>
</feature>
<dbReference type="RefSeq" id="WP_269817862.1">
    <property type="nucleotide sequence ID" value="NZ_CP114976.1"/>
</dbReference>
<sequence>MARTPKPLPELSWLEPRLRISRIISLASLAALAVLLVIWNLFFISRPDAPGLGAVAVISIALIPLIIIALGMLLGSEKTHIWACILINIYFIHGVVASFSPEQAWLGYAETFLSVLLFCSAFMHTLWSFKYKRKLAGEV</sequence>
<keyword evidence="1" id="KW-1133">Transmembrane helix</keyword>
<dbReference type="AlphaFoldDB" id="A0AAE9VN39"/>
<name>A0AAE9VN39_9GAMM</name>
<dbReference type="KEGG" id="dce:O6P33_11210"/>
<keyword evidence="1" id="KW-0812">Transmembrane</keyword>
<accession>A0AAE9VN39</accession>
<keyword evidence="3" id="KW-1185">Reference proteome</keyword>
<organism evidence="2 3">
    <name type="scientific">Denitrificimonas caeni</name>
    <dbReference type="NCBI Taxonomy" id="521720"/>
    <lineage>
        <taxon>Bacteria</taxon>
        <taxon>Pseudomonadati</taxon>
        <taxon>Pseudomonadota</taxon>
        <taxon>Gammaproteobacteria</taxon>
        <taxon>Pseudomonadales</taxon>
        <taxon>Pseudomonadaceae</taxon>
        <taxon>Denitrificimonas</taxon>
    </lineage>
</organism>